<gene>
    <name evidence="1" type="ORF">BDFB_002096</name>
</gene>
<feature type="non-terminal residue" evidence="1">
    <location>
        <position position="84"/>
    </location>
</feature>
<sequence length="84" mass="9262">MTTYTAHYKEPSIRNPPLLIIPPSDFGVTDQKLKNILNVTIGTTNYHDGIGRLGGIIVRENIHGKINKPSLLPELKQPAKTSKS</sequence>
<evidence type="ECO:0000313" key="2">
    <source>
        <dbReference type="Proteomes" id="UP000292052"/>
    </source>
</evidence>
<name>A0A482V8F6_ASBVE</name>
<keyword evidence="2" id="KW-1185">Reference proteome</keyword>
<accession>A0A482V8F6</accession>
<dbReference type="OrthoDB" id="7201605at2759"/>
<comment type="caution">
    <text evidence="1">The sequence shown here is derived from an EMBL/GenBank/DDBJ whole genome shotgun (WGS) entry which is preliminary data.</text>
</comment>
<evidence type="ECO:0000313" key="1">
    <source>
        <dbReference type="EMBL" id="RZB39492.1"/>
    </source>
</evidence>
<dbReference type="Proteomes" id="UP000292052">
    <property type="component" value="Unassembled WGS sequence"/>
</dbReference>
<organism evidence="1 2">
    <name type="scientific">Asbolus verrucosus</name>
    <name type="common">Desert ironclad beetle</name>
    <dbReference type="NCBI Taxonomy" id="1661398"/>
    <lineage>
        <taxon>Eukaryota</taxon>
        <taxon>Metazoa</taxon>
        <taxon>Ecdysozoa</taxon>
        <taxon>Arthropoda</taxon>
        <taxon>Hexapoda</taxon>
        <taxon>Insecta</taxon>
        <taxon>Pterygota</taxon>
        <taxon>Neoptera</taxon>
        <taxon>Endopterygota</taxon>
        <taxon>Coleoptera</taxon>
        <taxon>Polyphaga</taxon>
        <taxon>Cucujiformia</taxon>
        <taxon>Tenebrionidae</taxon>
        <taxon>Pimeliinae</taxon>
        <taxon>Asbolus</taxon>
    </lineage>
</organism>
<proteinExistence type="predicted"/>
<protein>
    <submittedName>
        <fullName evidence="1">Uncharacterized protein</fullName>
    </submittedName>
</protein>
<reference evidence="1 2" key="1">
    <citation type="submission" date="2017-03" db="EMBL/GenBank/DDBJ databases">
        <title>Genome of the blue death feigning beetle - Asbolus verrucosus.</title>
        <authorList>
            <person name="Rider S.D."/>
        </authorList>
    </citation>
    <scope>NUCLEOTIDE SEQUENCE [LARGE SCALE GENOMIC DNA]</scope>
    <source>
        <strain evidence="1">Butters</strain>
        <tissue evidence="1">Head and leg muscle</tissue>
    </source>
</reference>
<dbReference type="AlphaFoldDB" id="A0A482V8F6"/>
<dbReference type="EMBL" id="QDEB01127800">
    <property type="protein sequence ID" value="RZB39492.1"/>
    <property type="molecule type" value="Genomic_DNA"/>
</dbReference>